<feature type="chain" id="PRO_5043313820" description="Peptidase M10 metallopeptidase domain-containing protein" evidence="2">
    <location>
        <begin position="29"/>
        <end position="271"/>
    </location>
</feature>
<evidence type="ECO:0000313" key="3">
    <source>
        <dbReference type="EMBL" id="XCD16813.1"/>
    </source>
</evidence>
<reference evidence="3" key="1">
    <citation type="submission" date="2023-01" db="EMBL/GenBank/DDBJ databases">
        <title>Vibrio sp. CB1-14 genome sequencing.</title>
        <authorList>
            <person name="Otstavnykh N."/>
            <person name="Isaeva M."/>
            <person name="Meleshko D."/>
        </authorList>
    </citation>
    <scope>NUCLEOTIDE SEQUENCE</scope>
    <source>
        <strain evidence="3">CB1-14</strain>
    </source>
</reference>
<dbReference type="EMBL" id="CP115920">
    <property type="protein sequence ID" value="XCD16813.1"/>
    <property type="molecule type" value="Genomic_DNA"/>
</dbReference>
<dbReference type="RefSeq" id="WP_353498038.1">
    <property type="nucleotide sequence ID" value="NZ_CP115920.1"/>
</dbReference>
<dbReference type="SUPFAM" id="SSF55486">
    <property type="entry name" value="Metalloproteases ('zincins'), catalytic domain"/>
    <property type="match status" value="1"/>
</dbReference>
<evidence type="ECO:0000256" key="1">
    <source>
        <dbReference type="SAM" id="MobiDB-lite"/>
    </source>
</evidence>
<evidence type="ECO:0008006" key="4">
    <source>
        <dbReference type="Google" id="ProtNLM"/>
    </source>
</evidence>
<feature type="region of interest" description="Disordered" evidence="1">
    <location>
        <begin position="212"/>
        <end position="235"/>
    </location>
</feature>
<feature type="signal peptide" evidence="2">
    <location>
        <begin position="1"/>
        <end position="28"/>
    </location>
</feature>
<protein>
    <recommendedName>
        <fullName evidence="4">Peptidase M10 metallopeptidase domain-containing protein</fullName>
    </recommendedName>
</protein>
<keyword evidence="2" id="KW-0732">Signal</keyword>
<sequence length="271" mass="30538">MLQRKLIRSFLLGSAWLLLLSLTSNSHAEAFDFDNAPCERSAARTVSNDHLELNLNFCNQLIRHNGKKSKWTDERIAPYLSAANRWLEVIVAVDDLEQHTLDINFHVVPMDNANGMAGPEAEIDVNWRLIPTEGSVFIGSHTYQPGFDPVEFNANILHEMGHVFGIGAYSMDYTRRDSQLGNLFMVRDSQAVKRFNEQYKASFRELPISDDGGHLYDSKGSEDEKRYDKNGQPVPNMSQELMANGTLIGPVTLGMLDDLGYQVDYSKGDSY</sequence>
<evidence type="ECO:0000256" key="2">
    <source>
        <dbReference type="SAM" id="SignalP"/>
    </source>
</evidence>
<dbReference type="AlphaFoldDB" id="A0AAU8BKD2"/>
<feature type="compositionally biased region" description="Basic and acidic residues" evidence="1">
    <location>
        <begin position="212"/>
        <end position="229"/>
    </location>
</feature>
<organism evidence="3">
    <name type="scientific">Vibrio chaetopteri</name>
    <dbReference type="NCBI Taxonomy" id="3016528"/>
    <lineage>
        <taxon>Bacteria</taxon>
        <taxon>Pseudomonadati</taxon>
        <taxon>Pseudomonadota</taxon>
        <taxon>Gammaproteobacteria</taxon>
        <taxon>Vibrionales</taxon>
        <taxon>Vibrionaceae</taxon>
        <taxon>Vibrio</taxon>
    </lineage>
</organism>
<gene>
    <name evidence="3" type="ORF">PG915_04475</name>
</gene>
<name>A0AAU8BKD2_9VIBR</name>
<proteinExistence type="predicted"/>
<accession>A0AAU8BKD2</accession>
<dbReference type="KEGG" id="vck:PG915_04475"/>